<feature type="domain" description="Orn/DAP/Arg decarboxylase 2 C-terminal" evidence="15">
    <location>
        <begin position="42"/>
        <end position="385"/>
    </location>
</feature>
<dbReference type="AlphaFoldDB" id="A0A3S7JAR9"/>
<dbReference type="Gene3D" id="2.40.37.10">
    <property type="entry name" value="Lyase, Ornithine Decarboxylase, Chain A, domain 1"/>
    <property type="match status" value="1"/>
</dbReference>
<keyword evidence="2 12" id="KW-0028">Amino-acid biosynthesis</keyword>
<evidence type="ECO:0000259" key="16">
    <source>
        <dbReference type="Pfam" id="PF02784"/>
    </source>
</evidence>
<keyword evidence="4 12" id="KW-0663">Pyridoxal phosphate</keyword>
<sequence>MTNINQKITPVGFPHFHYINEDLYVENIPLKILSEKLDTPLYVYSRASIRESWNKYAKAIKDKNVLICYGMKANSNISIVKELGFLGAGFDIVSGGELKKVIAAGINTNKVVFSGVGKKSWEIKIALEYGIKCFNIESESELRKISKISNILNKNANISIRINPNVDANTHPYISTGLKENKFGIDIEESLALYKLASTLPNIKIVGIDCHIGSQITELAPYIDTINKIINFAKKLHKININIEHIDLGGGLGIKYHNNDKIFNIEELLVFFAAKLKENNLHNIQIILEPGRSLVGNSGILLSKVEYIKTTLTKNFAIIDAAMNDIMRPALYQAYHGILPVYNKNNNKQYYDIVGPVCESADWIAKNRLLSSLKEGDLIAIESAGAYCMTMASNYNSRPKAAEIIVDKDKYYIIRQRESIEEIIQKELLIPIE</sequence>
<dbReference type="InterPro" id="IPR002986">
    <property type="entry name" value="DAP_deCOOHase_LysA"/>
</dbReference>
<feature type="binding site" evidence="12">
    <location>
        <position position="359"/>
    </location>
    <ligand>
        <name>substrate</name>
    </ligand>
</feature>
<dbReference type="FunFam" id="2.40.37.10:FF:000003">
    <property type="entry name" value="Diaminopimelate decarboxylase"/>
    <property type="match status" value="1"/>
</dbReference>
<dbReference type="KEGG" id="kso:CKSOR_00667"/>
<feature type="binding site" evidence="12">
    <location>
        <position position="332"/>
    </location>
    <ligand>
        <name>substrate</name>
    </ligand>
</feature>
<dbReference type="Gene3D" id="3.20.20.10">
    <property type="entry name" value="Alanine racemase"/>
    <property type="match status" value="1"/>
</dbReference>
<dbReference type="RefSeq" id="WP_108674159.1">
    <property type="nucleotide sequence ID" value="NZ_CP025628.1"/>
</dbReference>
<evidence type="ECO:0000256" key="11">
    <source>
        <dbReference type="ARBA" id="ARBA00074972"/>
    </source>
</evidence>
<evidence type="ECO:0000256" key="8">
    <source>
        <dbReference type="ARBA" id="ARBA00060643"/>
    </source>
</evidence>
<dbReference type="InterPro" id="IPR009006">
    <property type="entry name" value="Ala_racemase/Decarboxylase_C"/>
</dbReference>
<dbReference type="HAMAP" id="MF_02120">
    <property type="entry name" value="LysA"/>
    <property type="match status" value="1"/>
</dbReference>
<comment type="cofactor">
    <cofactor evidence="1 12 13 14">
        <name>pyridoxal 5'-phosphate</name>
        <dbReference type="ChEBI" id="CHEBI:597326"/>
    </cofactor>
</comment>
<keyword evidence="18" id="KW-1185">Reference proteome</keyword>
<feature type="binding site" evidence="12">
    <location>
        <position position="251"/>
    </location>
    <ligand>
        <name>pyridoxal 5'-phosphate</name>
        <dbReference type="ChEBI" id="CHEBI:597326"/>
    </ligand>
</feature>
<dbReference type="InterPro" id="IPR022644">
    <property type="entry name" value="De-COase2_N"/>
</dbReference>
<feature type="modified residue" description="N6-(pyridoxal phosphate)lysine" evidence="12 13">
    <location>
        <position position="72"/>
    </location>
</feature>
<feature type="binding site" evidence="12">
    <location>
        <position position="387"/>
    </location>
    <ligand>
        <name>pyridoxal 5'-phosphate</name>
        <dbReference type="ChEBI" id="CHEBI:597326"/>
    </ligand>
</feature>
<dbReference type="UniPathway" id="UPA00034">
    <property type="reaction ID" value="UER00027"/>
</dbReference>
<dbReference type="GO" id="GO:0009089">
    <property type="term" value="P:lysine biosynthetic process via diaminopimelate"/>
    <property type="evidence" value="ECO:0007669"/>
    <property type="project" value="UniProtKB-UniRule"/>
</dbReference>
<evidence type="ECO:0000313" key="18">
    <source>
        <dbReference type="Proteomes" id="UP000266796"/>
    </source>
</evidence>
<evidence type="ECO:0000259" key="15">
    <source>
        <dbReference type="Pfam" id="PF00278"/>
    </source>
</evidence>
<evidence type="ECO:0000256" key="1">
    <source>
        <dbReference type="ARBA" id="ARBA00001933"/>
    </source>
</evidence>
<dbReference type="SUPFAM" id="SSF51419">
    <property type="entry name" value="PLP-binding barrel"/>
    <property type="match status" value="1"/>
</dbReference>
<accession>A0A3S7JAR9</accession>
<comment type="similarity">
    <text evidence="9 12">Belongs to the Orn/Lys/Arg decarboxylase class-II family. LysA subfamily.</text>
</comment>
<feature type="binding site" evidence="12">
    <location>
        <begin position="289"/>
        <end position="292"/>
    </location>
    <ligand>
        <name>pyridoxal 5'-phosphate</name>
        <dbReference type="ChEBI" id="CHEBI:597326"/>
    </ligand>
</feature>
<evidence type="ECO:0000256" key="3">
    <source>
        <dbReference type="ARBA" id="ARBA00022793"/>
    </source>
</evidence>
<evidence type="ECO:0000256" key="2">
    <source>
        <dbReference type="ARBA" id="ARBA00022605"/>
    </source>
</evidence>
<keyword evidence="5 12" id="KW-0457">Lysine biosynthesis</keyword>
<dbReference type="EC" id="4.1.1.20" evidence="10 12"/>
<dbReference type="InterPro" id="IPR029066">
    <property type="entry name" value="PLP-binding_barrel"/>
</dbReference>
<dbReference type="PRINTS" id="PR01181">
    <property type="entry name" value="DAPDCRBXLASE"/>
</dbReference>
<protein>
    <recommendedName>
        <fullName evidence="11 12">Diaminopimelate decarboxylase</fullName>
        <shortName evidence="12">DAP decarboxylase</shortName>
        <shortName evidence="12">DAPDC</shortName>
        <ecNumber evidence="10 12">4.1.1.20</ecNumber>
    </recommendedName>
</protein>
<evidence type="ECO:0000256" key="5">
    <source>
        <dbReference type="ARBA" id="ARBA00023154"/>
    </source>
</evidence>
<dbReference type="InterPro" id="IPR000183">
    <property type="entry name" value="Orn/DAP/Arg_de-COase"/>
</dbReference>
<dbReference type="NCBIfam" id="TIGR01048">
    <property type="entry name" value="lysA"/>
    <property type="match status" value="1"/>
</dbReference>
<comment type="catalytic activity">
    <reaction evidence="7 12 14">
        <text>meso-2,6-diaminopimelate + H(+) = L-lysine + CO2</text>
        <dbReference type="Rhea" id="RHEA:15101"/>
        <dbReference type="ChEBI" id="CHEBI:15378"/>
        <dbReference type="ChEBI" id="CHEBI:16526"/>
        <dbReference type="ChEBI" id="CHEBI:32551"/>
        <dbReference type="ChEBI" id="CHEBI:57791"/>
        <dbReference type="EC" id="4.1.1.20"/>
    </reaction>
</comment>
<dbReference type="Pfam" id="PF00278">
    <property type="entry name" value="Orn_DAP_Arg_deC"/>
    <property type="match status" value="1"/>
</dbReference>
<dbReference type="FunFam" id="3.20.20.10:FF:000003">
    <property type="entry name" value="Diaminopimelate decarboxylase"/>
    <property type="match status" value="1"/>
</dbReference>
<proteinExistence type="inferred from homology"/>
<evidence type="ECO:0000256" key="10">
    <source>
        <dbReference type="ARBA" id="ARBA00066427"/>
    </source>
</evidence>
<evidence type="ECO:0000256" key="13">
    <source>
        <dbReference type="PIRSR" id="PIRSR600183-50"/>
    </source>
</evidence>
<evidence type="ECO:0000256" key="4">
    <source>
        <dbReference type="ARBA" id="ARBA00022898"/>
    </source>
</evidence>
<reference evidence="17 18" key="1">
    <citation type="journal article" date="2018" name="Parasitology">
        <title>The reduced genome of Candidatus Kinetoplastibacterium sorsogonicusi, the endosymbiont of Kentomonas sorsogonicus (Trypanosomatidae): loss of the haem-synthesis pathway.</title>
        <authorList>
            <person name="Silva F.M."/>
            <person name="Kostygov A.Y."/>
            <person name="Spodareva V.V."/>
            <person name="Butenko A."/>
            <person name="Tossou R."/>
            <person name="Lukes J."/>
            <person name="Yurchenko V."/>
            <person name="Alves J.M.P."/>
        </authorList>
    </citation>
    <scope>NUCLEOTIDE SEQUENCE [LARGE SCALE GENOMIC DNA]</scope>
    <source>
        <strain evidence="17 18">MF-08</strain>
    </source>
</reference>
<dbReference type="CDD" id="cd06828">
    <property type="entry name" value="PLPDE_III_DapDC"/>
    <property type="match status" value="1"/>
</dbReference>
<dbReference type="GO" id="GO:0030170">
    <property type="term" value="F:pyridoxal phosphate binding"/>
    <property type="evidence" value="ECO:0007669"/>
    <property type="project" value="UniProtKB-UniRule"/>
</dbReference>
<evidence type="ECO:0000256" key="9">
    <source>
        <dbReference type="ARBA" id="ARBA00060983"/>
    </source>
</evidence>
<evidence type="ECO:0000313" key="17">
    <source>
        <dbReference type="EMBL" id="AWD32768.1"/>
    </source>
</evidence>
<comment type="pathway">
    <text evidence="8 12 14">Amino-acid biosynthesis; L-lysine biosynthesis via DAP pathway; L-lysine from DL-2,6-diaminopimelate: step 1/1.</text>
</comment>
<evidence type="ECO:0000256" key="7">
    <source>
        <dbReference type="ARBA" id="ARBA00050464"/>
    </source>
</evidence>
<dbReference type="GO" id="GO:0008836">
    <property type="term" value="F:diaminopimelate decarboxylase activity"/>
    <property type="evidence" value="ECO:0007669"/>
    <property type="project" value="UniProtKB-UniRule"/>
</dbReference>
<feature type="binding site" evidence="12">
    <location>
        <position position="292"/>
    </location>
    <ligand>
        <name>substrate</name>
    </ligand>
</feature>
<name>A0A3S7JAR9_9PROT</name>
<keyword evidence="6 12" id="KW-0456">Lyase</keyword>
<feature type="domain" description="Orn/DAP/Arg decarboxylase 2 N-terminal" evidence="16">
    <location>
        <begin position="47"/>
        <end position="295"/>
    </location>
</feature>
<dbReference type="Pfam" id="PF02784">
    <property type="entry name" value="Orn_Arg_deC_N"/>
    <property type="match status" value="1"/>
</dbReference>
<evidence type="ECO:0000256" key="6">
    <source>
        <dbReference type="ARBA" id="ARBA00023239"/>
    </source>
</evidence>
<gene>
    <name evidence="12 17" type="primary">lysA</name>
    <name evidence="17" type="ORF">CKSOR_00667</name>
</gene>
<dbReference type="Proteomes" id="UP000266796">
    <property type="component" value="Chromosome"/>
</dbReference>
<dbReference type="OrthoDB" id="9802241at2"/>
<dbReference type="SUPFAM" id="SSF50621">
    <property type="entry name" value="Alanine racemase C-terminal domain-like"/>
    <property type="match status" value="1"/>
</dbReference>
<feature type="binding site" evidence="12">
    <location>
        <position position="387"/>
    </location>
    <ligand>
        <name>substrate</name>
    </ligand>
</feature>
<comment type="subunit">
    <text evidence="12">Homodimer.</text>
</comment>
<dbReference type="EMBL" id="CP025628">
    <property type="protein sequence ID" value="AWD32768.1"/>
    <property type="molecule type" value="Genomic_DNA"/>
</dbReference>
<dbReference type="PANTHER" id="PTHR43727">
    <property type="entry name" value="DIAMINOPIMELATE DECARBOXYLASE"/>
    <property type="match status" value="1"/>
</dbReference>
<organism evidence="17 18">
    <name type="scientific">Candidatus Kinetoplastidibacterium kentomonadis</name>
    <dbReference type="NCBI Taxonomy" id="1576550"/>
    <lineage>
        <taxon>Bacteria</taxon>
        <taxon>Pseudomonadati</taxon>
        <taxon>Pseudomonadota</taxon>
        <taxon>Betaproteobacteria</taxon>
        <taxon>Candidatus Kinetoplastidibacterium</taxon>
    </lineage>
</organism>
<keyword evidence="3 12" id="KW-0210">Decarboxylase</keyword>
<evidence type="ECO:0000256" key="12">
    <source>
        <dbReference type="HAMAP-Rule" id="MF_02120"/>
    </source>
</evidence>
<dbReference type="PANTHER" id="PTHR43727:SF2">
    <property type="entry name" value="GROUP IV DECARBOXYLASE"/>
    <property type="match status" value="1"/>
</dbReference>
<feature type="binding site" evidence="12">
    <location>
        <position position="328"/>
    </location>
    <ligand>
        <name>substrate</name>
    </ligand>
</feature>
<feature type="active site" description="Proton donor" evidence="13">
    <location>
        <position position="358"/>
    </location>
</feature>
<comment type="function">
    <text evidence="12">Specifically catalyzes the decarboxylation of meso-diaminopimelate (meso-DAP) to L-lysine.</text>
</comment>
<dbReference type="PRINTS" id="PR01179">
    <property type="entry name" value="ODADCRBXLASE"/>
</dbReference>
<evidence type="ECO:0000256" key="14">
    <source>
        <dbReference type="RuleBase" id="RU003738"/>
    </source>
</evidence>
<dbReference type="InterPro" id="IPR022643">
    <property type="entry name" value="De-COase2_C"/>
</dbReference>